<dbReference type="STRING" id="436010.A0A166M4U6"/>
<dbReference type="OrthoDB" id="10252740at2759"/>
<feature type="domain" description="PAZ" evidence="1">
    <location>
        <begin position="176"/>
        <end position="287"/>
    </location>
</feature>
<dbReference type="AlphaFoldDB" id="A0A166M4U6"/>
<dbReference type="Gene3D" id="3.30.420.10">
    <property type="entry name" value="Ribonuclease H-like superfamily/Ribonuclease H"/>
    <property type="match status" value="1"/>
</dbReference>
<dbReference type="Gene3D" id="3.40.50.2300">
    <property type="match status" value="1"/>
</dbReference>
<dbReference type="InterPro" id="IPR012337">
    <property type="entry name" value="RNaseH-like_sf"/>
</dbReference>
<name>A0A166M4U6_9AGAM</name>
<dbReference type="InterPro" id="IPR003165">
    <property type="entry name" value="Piwi"/>
</dbReference>
<dbReference type="PANTHER" id="PTHR22891">
    <property type="entry name" value="EUKARYOTIC TRANSLATION INITIATION FACTOR 2C"/>
    <property type="match status" value="1"/>
</dbReference>
<dbReference type="SUPFAM" id="SSF101690">
    <property type="entry name" value="PAZ domain"/>
    <property type="match status" value="1"/>
</dbReference>
<dbReference type="InterPro" id="IPR036085">
    <property type="entry name" value="PAZ_dom_sf"/>
</dbReference>
<dbReference type="CDD" id="cd02846">
    <property type="entry name" value="PAZ_argonaute_like"/>
    <property type="match status" value="1"/>
</dbReference>
<sequence>MAAFHEELKIRARRIELVDQLQSAIAPTIFQPKALYDGGSILFAPRQLQLPDGNTGSFVIGKFTIRVALTIAETVDFGILYPVLRCKEKESSASEVAINLTNLLIQAAPSLMQAGAGSQEVNYVRAARKMLTSFDKRDIGGGLEFWQGIFQSIRPAVDRLLVNVDVTNGIMYHSGELTDVVMAFLKTRNLHDLILNEGDEKFKKVKSFLKGLFVTVPHLKKRIKIQSLQPYAGEYVFTKDDQEELTVAKHYKDAHKINISNPKFFGIVAGSKDRRLVFPIQVCKVLGGQLYKKKLSPDATAKVVPLATKAPQARMNTIMNGIGHGKPGAISSPGVDYASSPFLKIAGMSIAPDLLEINGNVVKPPNLTFGRGQIVNPEHGRWDMRNKQFYEAAPGFTRLTIVDCSHSPDNRLTTIYEGLNAMFKSLGKRPVEREYRRSNGHDLERVLQVEPAPQILLCLLPGDASAAADLYRKIKFTCDVRMGILSQCVLVDKISKVQPQYLNNIALKINARLRGSNLVPHSPAIMELKKTPVMLIGADVSHPGPGAQQPSIVALTWSHEPNLVKFKARATVQPPRVEIIEKLQGMMKFAIFDFADSARAPPARLIFYRDGVSEGEYDIVQQTEIEAVLAAIDECHALWVSKGLLKPTAAKPKLTFIIVGKGHHIRFFPKNGMGEDRNGNCPAGFLAGEGLQSPFTPASGRRDFYLQSHGSIQGTSRPAHYIVLRDENFNGFPHILEELTFAFCHSYASCTRSVSIPAPTYYADKACTHAKYQFQDFTGTESTVSDNDEFNIEVWKSRFKPLQEKLEHRMWFL</sequence>
<organism evidence="3 4">
    <name type="scientific">Athelia psychrophila</name>
    <dbReference type="NCBI Taxonomy" id="1759441"/>
    <lineage>
        <taxon>Eukaryota</taxon>
        <taxon>Fungi</taxon>
        <taxon>Dikarya</taxon>
        <taxon>Basidiomycota</taxon>
        <taxon>Agaricomycotina</taxon>
        <taxon>Agaricomycetes</taxon>
        <taxon>Agaricomycetidae</taxon>
        <taxon>Atheliales</taxon>
        <taxon>Atheliaceae</taxon>
        <taxon>Athelia</taxon>
    </lineage>
</organism>
<gene>
    <name evidence="3" type="ORF">FIBSPDRAFT_1042796</name>
</gene>
<protein>
    <submittedName>
        <fullName evidence="3">Piwi-domain-containing protein</fullName>
    </submittedName>
</protein>
<accession>A0A166M4U6</accession>
<dbReference type="InterPro" id="IPR014811">
    <property type="entry name" value="ArgoL1"/>
</dbReference>
<evidence type="ECO:0000259" key="2">
    <source>
        <dbReference type="PROSITE" id="PS50822"/>
    </source>
</evidence>
<dbReference type="InterPro" id="IPR036397">
    <property type="entry name" value="RNaseH_sf"/>
</dbReference>
<reference evidence="3 4" key="1">
    <citation type="journal article" date="2016" name="Mol. Biol. Evol.">
        <title>Comparative Genomics of Early-Diverging Mushroom-Forming Fungi Provides Insights into the Origins of Lignocellulose Decay Capabilities.</title>
        <authorList>
            <person name="Nagy L.G."/>
            <person name="Riley R."/>
            <person name="Tritt A."/>
            <person name="Adam C."/>
            <person name="Daum C."/>
            <person name="Floudas D."/>
            <person name="Sun H."/>
            <person name="Yadav J.S."/>
            <person name="Pangilinan J."/>
            <person name="Larsson K.H."/>
            <person name="Matsuura K."/>
            <person name="Barry K."/>
            <person name="Labutti K."/>
            <person name="Kuo R."/>
            <person name="Ohm R.A."/>
            <person name="Bhattacharya S.S."/>
            <person name="Shirouzu T."/>
            <person name="Yoshinaga Y."/>
            <person name="Martin F.M."/>
            <person name="Grigoriev I.V."/>
            <person name="Hibbett D.S."/>
        </authorList>
    </citation>
    <scope>NUCLEOTIDE SEQUENCE [LARGE SCALE GENOMIC DNA]</scope>
    <source>
        <strain evidence="3 4">CBS 109695</strain>
    </source>
</reference>
<feature type="domain" description="Piwi" evidence="2">
    <location>
        <begin position="455"/>
        <end position="775"/>
    </location>
</feature>
<dbReference type="SUPFAM" id="SSF53098">
    <property type="entry name" value="Ribonuclease H-like"/>
    <property type="match status" value="1"/>
</dbReference>
<dbReference type="PROSITE" id="PS50822">
    <property type="entry name" value="PIWI"/>
    <property type="match status" value="1"/>
</dbReference>
<evidence type="ECO:0000313" key="4">
    <source>
        <dbReference type="Proteomes" id="UP000076532"/>
    </source>
</evidence>
<proteinExistence type="predicted"/>
<dbReference type="PROSITE" id="PS50821">
    <property type="entry name" value="PAZ"/>
    <property type="match status" value="1"/>
</dbReference>
<dbReference type="Pfam" id="PF02171">
    <property type="entry name" value="Piwi"/>
    <property type="match status" value="1"/>
</dbReference>
<dbReference type="Proteomes" id="UP000076532">
    <property type="component" value="Unassembled WGS sequence"/>
</dbReference>
<dbReference type="EMBL" id="KV417531">
    <property type="protein sequence ID" value="KZP23638.1"/>
    <property type="molecule type" value="Genomic_DNA"/>
</dbReference>
<dbReference type="Pfam" id="PF08699">
    <property type="entry name" value="ArgoL1"/>
    <property type="match status" value="1"/>
</dbReference>
<dbReference type="InterPro" id="IPR003100">
    <property type="entry name" value="PAZ_dom"/>
</dbReference>
<evidence type="ECO:0000259" key="1">
    <source>
        <dbReference type="PROSITE" id="PS50821"/>
    </source>
</evidence>
<dbReference type="SMART" id="SM01163">
    <property type="entry name" value="DUF1785"/>
    <property type="match status" value="1"/>
</dbReference>
<evidence type="ECO:0000313" key="3">
    <source>
        <dbReference type="EMBL" id="KZP23638.1"/>
    </source>
</evidence>
<dbReference type="SMART" id="SM00950">
    <property type="entry name" value="Piwi"/>
    <property type="match status" value="1"/>
</dbReference>
<dbReference type="Gene3D" id="2.170.260.10">
    <property type="entry name" value="paz domain"/>
    <property type="match status" value="1"/>
</dbReference>
<keyword evidence="4" id="KW-1185">Reference proteome</keyword>
<dbReference type="Pfam" id="PF02170">
    <property type="entry name" value="PAZ"/>
    <property type="match status" value="1"/>
</dbReference>
<dbReference type="GO" id="GO:0003723">
    <property type="term" value="F:RNA binding"/>
    <property type="evidence" value="ECO:0007669"/>
    <property type="project" value="InterPro"/>
</dbReference>